<keyword evidence="4" id="KW-1185">Reference proteome</keyword>
<evidence type="ECO:0000313" key="2">
    <source>
        <dbReference type="EMBL" id="AMK09925.1"/>
    </source>
</evidence>
<dbReference type="KEGG" id="dej:AWY79_01750"/>
<proteinExistence type="predicted"/>
<dbReference type="AlphaFoldDB" id="A0A126QKL3"/>
<dbReference type="PROSITE" id="PS51186">
    <property type="entry name" value="GNAT"/>
    <property type="match status" value="1"/>
</dbReference>
<reference evidence="3 5" key="2">
    <citation type="submission" date="2019-03" db="EMBL/GenBank/DDBJ databases">
        <title>Genomic Encyclopedia of Type Strains, Phase IV (KMG-IV): sequencing the most valuable type-strain genomes for metagenomic binning, comparative biology and taxonomic classification.</title>
        <authorList>
            <person name="Goeker M."/>
        </authorList>
    </citation>
    <scope>NUCLEOTIDE SEQUENCE [LARGE SCALE GENOMIC DNA]</scope>
    <source>
        <strain evidence="3 5">DSM 101483</strain>
    </source>
</reference>
<dbReference type="SUPFAM" id="SSF55729">
    <property type="entry name" value="Acyl-CoA N-acyltransferases (Nat)"/>
    <property type="match status" value="1"/>
</dbReference>
<dbReference type="RefSeq" id="WP_066799524.1">
    <property type="nucleotide sequence ID" value="NZ_CP014206.1"/>
</dbReference>
<organism evidence="3 5">
    <name type="scientific">Pseudodesulfovibrio indicus</name>
    <dbReference type="NCBI Taxonomy" id="1716143"/>
    <lineage>
        <taxon>Bacteria</taxon>
        <taxon>Pseudomonadati</taxon>
        <taxon>Thermodesulfobacteriota</taxon>
        <taxon>Desulfovibrionia</taxon>
        <taxon>Desulfovibrionales</taxon>
        <taxon>Desulfovibrionaceae</taxon>
    </lineage>
</organism>
<dbReference type="InterPro" id="IPR016181">
    <property type="entry name" value="Acyl_CoA_acyltransferase"/>
</dbReference>
<evidence type="ECO:0000313" key="4">
    <source>
        <dbReference type="Proteomes" id="UP000055611"/>
    </source>
</evidence>
<dbReference type="GO" id="GO:0016747">
    <property type="term" value="F:acyltransferase activity, transferring groups other than amino-acyl groups"/>
    <property type="evidence" value="ECO:0007669"/>
    <property type="project" value="InterPro"/>
</dbReference>
<dbReference type="Pfam" id="PF00583">
    <property type="entry name" value="Acetyltransf_1"/>
    <property type="match status" value="1"/>
</dbReference>
<dbReference type="Gene3D" id="3.40.630.30">
    <property type="match status" value="1"/>
</dbReference>
<name>A0A126QKL3_9BACT</name>
<gene>
    <name evidence="2" type="ORF">AWY79_01750</name>
    <name evidence="3" type="ORF">EDC59_10859</name>
</gene>
<evidence type="ECO:0000259" key="1">
    <source>
        <dbReference type="PROSITE" id="PS51186"/>
    </source>
</evidence>
<protein>
    <submittedName>
        <fullName evidence="2">GCN5 family acetyltransferase</fullName>
    </submittedName>
</protein>
<dbReference type="Proteomes" id="UP000055611">
    <property type="component" value="Chromosome"/>
</dbReference>
<evidence type="ECO:0000313" key="5">
    <source>
        <dbReference type="Proteomes" id="UP000295506"/>
    </source>
</evidence>
<dbReference type="OrthoDB" id="5571267at2"/>
<dbReference type="Proteomes" id="UP000295506">
    <property type="component" value="Unassembled WGS sequence"/>
</dbReference>
<dbReference type="EMBL" id="SOBK01000008">
    <property type="protein sequence ID" value="TDT87394.1"/>
    <property type="molecule type" value="Genomic_DNA"/>
</dbReference>
<dbReference type="CDD" id="cd04301">
    <property type="entry name" value="NAT_SF"/>
    <property type="match status" value="1"/>
</dbReference>
<accession>A0A126QKL3</accession>
<dbReference type="InterPro" id="IPR000182">
    <property type="entry name" value="GNAT_dom"/>
</dbReference>
<reference evidence="2 4" key="1">
    <citation type="journal article" date="2016" name="Front. Microbiol.">
        <title>Genome Sequence of the Piezophilic, Mesophilic Sulfate-Reducing Bacterium Desulfovibrio indicus J2T.</title>
        <authorList>
            <person name="Cao J."/>
            <person name="Maignien L."/>
            <person name="Shao Z."/>
            <person name="Alain K."/>
            <person name="Jebbar M."/>
        </authorList>
    </citation>
    <scope>NUCLEOTIDE SEQUENCE [LARGE SCALE GENOMIC DNA]</scope>
    <source>
        <strain evidence="2 4">J2</strain>
    </source>
</reference>
<dbReference type="EMBL" id="CP014206">
    <property type="protein sequence ID" value="AMK09925.1"/>
    <property type="molecule type" value="Genomic_DNA"/>
</dbReference>
<evidence type="ECO:0000313" key="3">
    <source>
        <dbReference type="EMBL" id="TDT87394.1"/>
    </source>
</evidence>
<sequence>MTAILRRMTPADIDDVCALLHENMNSKFSVARWRALFSPSWCGGKPDLGIVAEDNGRIVGVHGHVCSYRVIDGRRERFLNFTSWYILKEYRRQGLGSGMLSMATADPEVTCTVFSLSPRQTEFFKTLGMSVLEEDRLLWRKTGKAYENLELVSDPVKIRQCCDLGDIRVFDDHKDLPVIPVLVMTKCTQCLLFLSRAVKHGGVIYYDVLYRSNPKLFTERVQDIAEALLPDDECVLAADRRFVEGDAGGEIETIKSPRFFKSSRVQPKDIDLAYSEIPLLGLKLD</sequence>
<feature type="domain" description="N-acetyltransferase" evidence="1">
    <location>
        <begin position="3"/>
        <end position="152"/>
    </location>
</feature>